<evidence type="ECO:0000313" key="3">
    <source>
        <dbReference type="Proteomes" id="UP000483820"/>
    </source>
</evidence>
<sequence>MSPKLSEYIKLFCKPKSSKVKDEYSDIPIRKNEDELEWEKCGKLIMEQPLLKKDTHSFYVVNFLNGSSFQEEVWSFDTIFDLKMKISRSQNLPFYLIIASQEERLLDDHHTLEHHGIGRDSTIDVYTRPIIQK</sequence>
<dbReference type="PROSITE" id="PS50053">
    <property type="entry name" value="UBIQUITIN_2"/>
    <property type="match status" value="1"/>
</dbReference>
<gene>
    <name evidence="2" type="ORF">GCK72_019277</name>
</gene>
<feature type="domain" description="Ubiquitin-like" evidence="1">
    <location>
        <begin position="61"/>
        <end position="128"/>
    </location>
</feature>
<dbReference type="GeneID" id="9839140"/>
<dbReference type="KEGG" id="crq:GCK72_019277"/>
<dbReference type="Proteomes" id="UP000483820">
    <property type="component" value="Chromosome V"/>
</dbReference>
<protein>
    <recommendedName>
        <fullName evidence="1">Ubiquitin-like domain-containing protein</fullName>
    </recommendedName>
</protein>
<dbReference type="CDD" id="cd17039">
    <property type="entry name" value="Ubl_ubiquitin_like"/>
    <property type="match status" value="1"/>
</dbReference>
<dbReference type="EMBL" id="WUAV01000005">
    <property type="protein sequence ID" value="KAF1752722.1"/>
    <property type="molecule type" value="Genomic_DNA"/>
</dbReference>
<dbReference type="AlphaFoldDB" id="A0A6A5GE25"/>
<comment type="caution">
    <text evidence="2">The sequence shown here is derived from an EMBL/GenBank/DDBJ whole genome shotgun (WGS) entry which is preliminary data.</text>
</comment>
<proteinExistence type="predicted"/>
<name>A0A6A5GE25_CAERE</name>
<dbReference type="CTD" id="9839140"/>
<organism evidence="2 3">
    <name type="scientific">Caenorhabditis remanei</name>
    <name type="common">Caenorhabditis vulgaris</name>
    <dbReference type="NCBI Taxonomy" id="31234"/>
    <lineage>
        <taxon>Eukaryota</taxon>
        <taxon>Metazoa</taxon>
        <taxon>Ecdysozoa</taxon>
        <taxon>Nematoda</taxon>
        <taxon>Chromadorea</taxon>
        <taxon>Rhabditida</taxon>
        <taxon>Rhabditina</taxon>
        <taxon>Rhabditomorpha</taxon>
        <taxon>Rhabditoidea</taxon>
        <taxon>Rhabditidae</taxon>
        <taxon>Peloderinae</taxon>
        <taxon>Caenorhabditis</taxon>
    </lineage>
</organism>
<reference evidence="2 3" key="1">
    <citation type="submission" date="2019-12" db="EMBL/GenBank/DDBJ databases">
        <title>Chromosome-level assembly of the Caenorhabditis remanei genome.</title>
        <authorList>
            <person name="Teterina A.A."/>
            <person name="Willis J.H."/>
            <person name="Phillips P.C."/>
        </authorList>
    </citation>
    <scope>NUCLEOTIDE SEQUENCE [LARGE SCALE GENOMIC DNA]</scope>
    <source>
        <strain evidence="2 3">PX506</strain>
        <tissue evidence="2">Whole organism</tissue>
    </source>
</reference>
<accession>A0A6A5GE25</accession>
<dbReference type="InterPro" id="IPR029071">
    <property type="entry name" value="Ubiquitin-like_domsf"/>
</dbReference>
<dbReference type="RefSeq" id="XP_003115715.2">
    <property type="nucleotide sequence ID" value="XM_003115667.2"/>
</dbReference>
<dbReference type="Pfam" id="PF00240">
    <property type="entry name" value="ubiquitin"/>
    <property type="match status" value="1"/>
</dbReference>
<evidence type="ECO:0000313" key="2">
    <source>
        <dbReference type="EMBL" id="KAF1752722.1"/>
    </source>
</evidence>
<dbReference type="SUPFAM" id="SSF54236">
    <property type="entry name" value="Ubiquitin-like"/>
    <property type="match status" value="1"/>
</dbReference>
<dbReference type="InterPro" id="IPR000626">
    <property type="entry name" value="Ubiquitin-like_dom"/>
</dbReference>
<dbReference type="Gene3D" id="3.10.20.90">
    <property type="entry name" value="Phosphatidylinositol 3-kinase Catalytic Subunit, Chain A, domain 1"/>
    <property type="match status" value="1"/>
</dbReference>
<evidence type="ECO:0000259" key="1">
    <source>
        <dbReference type="PROSITE" id="PS50053"/>
    </source>
</evidence>